<evidence type="ECO:0000313" key="1">
    <source>
        <dbReference type="EMBL" id="GAA0663420.1"/>
    </source>
</evidence>
<proteinExistence type="predicted"/>
<dbReference type="RefSeq" id="WP_208403987.1">
    <property type="nucleotide sequence ID" value="NZ_BAAAES010000007.1"/>
</dbReference>
<dbReference type="Proteomes" id="UP001500238">
    <property type="component" value="Unassembled WGS sequence"/>
</dbReference>
<organism evidence="1 2">
    <name type="scientific">Sphingomonas insulae</name>
    <dbReference type="NCBI Taxonomy" id="424800"/>
    <lineage>
        <taxon>Bacteria</taxon>
        <taxon>Pseudomonadati</taxon>
        <taxon>Pseudomonadota</taxon>
        <taxon>Alphaproteobacteria</taxon>
        <taxon>Sphingomonadales</taxon>
        <taxon>Sphingomonadaceae</taxon>
        <taxon>Sphingomonas</taxon>
    </lineage>
</organism>
<protein>
    <recommendedName>
        <fullName evidence="3">Lipoprotein</fullName>
    </recommendedName>
</protein>
<reference evidence="2" key="1">
    <citation type="journal article" date="2019" name="Int. J. Syst. Evol. Microbiol.">
        <title>The Global Catalogue of Microorganisms (GCM) 10K type strain sequencing project: providing services to taxonomists for standard genome sequencing and annotation.</title>
        <authorList>
            <consortium name="The Broad Institute Genomics Platform"/>
            <consortium name="The Broad Institute Genome Sequencing Center for Infectious Disease"/>
            <person name="Wu L."/>
            <person name="Ma J."/>
        </authorList>
    </citation>
    <scope>NUCLEOTIDE SEQUENCE [LARGE SCALE GENOMIC DNA]</scope>
    <source>
        <strain evidence="2">JCM 14603</strain>
    </source>
</reference>
<keyword evidence="2" id="KW-1185">Reference proteome</keyword>
<evidence type="ECO:0000313" key="2">
    <source>
        <dbReference type="Proteomes" id="UP001500238"/>
    </source>
</evidence>
<dbReference type="PROSITE" id="PS51257">
    <property type="entry name" value="PROKAR_LIPOPROTEIN"/>
    <property type="match status" value="1"/>
</dbReference>
<sequence length="134" mass="13858">MPTSDRGIAAGALLLLAACGQSGPQTADTNVLARVEADQAKAAEDDGNILCARGQGALQRTCTVEQAQGERGLILTVRHADGGFHRLLVTRDGRGVVAADGAEPARVTIPDPRSIDVAIGDDRYRLPATIKSGS</sequence>
<evidence type="ECO:0008006" key="3">
    <source>
        <dbReference type="Google" id="ProtNLM"/>
    </source>
</evidence>
<dbReference type="EMBL" id="BAAAES010000007">
    <property type="protein sequence ID" value="GAA0663420.1"/>
    <property type="molecule type" value="Genomic_DNA"/>
</dbReference>
<gene>
    <name evidence="1" type="ORF">GCM10009102_10690</name>
</gene>
<name>A0ABP3SVS6_9SPHN</name>
<comment type="caution">
    <text evidence="1">The sequence shown here is derived from an EMBL/GenBank/DDBJ whole genome shotgun (WGS) entry which is preliminary data.</text>
</comment>
<accession>A0ABP3SVS6</accession>